<evidence type="ECO:0000256" key="4">
    <source>
        <dbReference type="ARBA" id="ARBA00022759"/>
    </source>
</evidence>
<keyword evidence="3" id="KW-0540">Nuclease</keyword>
<dbReference type="SUPFAM" id="SSF56672">
    <property type="entry name" value="DNA/RNA polymerases"/>
    <property type="match status" value="1"/>
</dbReference>
<gene>
    <name evidence="9" type="ORF">Tco_0860303</name>
</gene>
<dbReference type="GO" id="GO:0003964">
    <property type="term" value="F:RNA-directed DNA polymerase activity"/>
    <property type="evidence" value="ECO:0007669"/>
    <property type="project" value="UniProtKB-KW"/>
</dbReference>
<dbReference type="InterPro" id="IPR012337">
    <property type="entry name" value="RNaseH-like_sf"/>
</dbReference>
<dbReference type="InterPro" id="IPR036397">
    <property type="entry name" value="RNaseH_sf"/>
</dbReference>
<feature type="domain" description="Integrase catalytic" evidence="8">
    <location>
        <begin position="276"/>
        <end position="445"/>
    </location>
</feature>
<name>A0ABQ5BI07_9ASTR</name>
<dbReference type="InterPro" id="IPR001584">
    <property type="entry name" value="Integrase_cat-core"/>
</dbReference>
<keyword evidence="5" id="KW-0378">Hydrolase</keyword>
<accession>A0ABQ5BI07</accession>
<keyword evidence="10" id="KW-1185">Reference proteome</keyword>
<feature type="region of interest" description="Disordered" evidence="7">
    <location>
        <begin position="431"/>
        <end position="460"/>
    </location>
</feature>
<evidence type="ECO:0000313" key="10">
    <source>
        <dbReference type="Proteomes" id="UP001151760"/>
    </source>
</evidence>
<feature type="compositionally biased region" description="Polar residues" evidence="7">
    <location>
        <begin position="450"/>
        <end position="460"/>
    </location>
</feature>
<dbReference type="Proteomes" id="UP001151760">
    <property type="component" value="Unassembled WGS sequence"/>
</dbReference>
<evidence type="ECO:0000256" key="3">
    <source>
        <dbReference type="ARBA" id="ARBA00022722"/>
    </source>
</evidence>
<dbReference type="SUPFAM" id="SSF53098">
    <property type="entry name" value="Ribonuclease H-like"/>
    <property type="match status" value="1"/>
</dbReference>
<dbReference type="Pfam" id="PF17917">
    <property type="entry name" value="RT_RNaseH"/>
    <property type="match status" value="1"/>
</dbReference>
<dbReference type="Gene3D" id="3.10.20.370">
    <property type="match status" value="1"/>
</dbReference>
<reference evidence="9" key="1">
    <citation type="journal article" date="2022" name="Int. J. Mol. Sci.">
        <title>Draft Genome of Tanacetum Coccineum: Genomic Comparison of Closely Related Tanacetum-Family Plants.</title>
        <authorList>
            <person name="Yamashiro T."/>
            <person name="Shiraishi A."/>
            <person name="Nakayama K."/>
            <person name="Satake H."/>
        </authorList>
    </citation>
    <scope>NUCLEOTIDE SEQUENCE</scope>
</reference>
<dbReference type="Pfam" id="PF17921">
    <property type="entry name" value="Integrase_H2C2"/>
    <property type="match status" value="1"/>
</dbReference>
<dbReference type="InterPro" id="IPR041373">
    <property type="entry name" value="RT_RNaseH"/>
</dbReference>
<keyword evidence="2" id="KW-0548">Nucleotidyltransferase</keyword>
<evidence type="ECO:0000256" key="7">
    <source>
        <dbReference type="SAM" id="MobiDB-lite"/>
    </source>
</evidence>
<evidence type="ECO:0000259" key="8">
    <source>
        <dbReference type="PROSITE" id="PS50994"/>
    </source>
</evidence>
<keyword evidence="1" id="KW-0808">Transferase</keyword>
<dbReference type="Gene3D" id="3.30.420.10">
    <property type="entry name" value="Ribonuclease H-like superfamily/Ribonuclease H"/>
    <property type="match status" value="1"/>
</dbReference>
<evidence type="ECO:0000256" key="6">
    <source>
        <dbReference type="ARBA" id="ARBA00022918"/>
    </source>
</evidence>
<dbReference type="InterPro" id="IPR050951">
    <property type="entry name" value="Retrovirus_Pol_polyprotein"/>
</dbReference>
<dbReference type="EMBL" id="BQNB010013215">
    <property type="protein sequence ID" value="GJT13261.1"/>
    <property type="molecule type" value="Genomic_DNA"/>
</dbReference>
<reference evidence="9" key="2">
    <citation type="submission" date="2022-01" db="EMBL/GenBank/DDBJ databases">
        <authorList>
            <person name="Yamashiro T."/>
            <person name="Shiraishi A."/>
            <person name="Satake H."/>
            <person name="Nakayama K."/>
        </authorList>
    </citation>
    <scope>NUCLEOTIDE SEQUENCE</scope>
</reference>
<comment type="caution">
    <text evidence="9">The sequence shown here is derived from an EMBL/GenBank/DDBJ whole genome shotgun (WGS) entry which is preliminary data.</text>
</comment>
<dbReference type="CDD" id="cd09274">
    <property type="entry name" value="RNase_HI_RT_Ty3"/>
    <property type="match status" value="1"/>
</dbReference>
<evidence type="ECO:0000313" key="9">
    <source>
        <dbReference type="EMBL" id="GJT13261.1"/>
    </source>
</evidence>
<evidence type="ECO:0000256" key="2">
    <source>
        <dbReference type="ARBA" id="ARBA00022695"/>
    </source>
</evidence>
<dbReference type="Gene3D" id="1.10.340.70">
    <property type="match status" value="1"/>
</dbReference>
<protein>
    <submittedName>
        <fullName evidence="9">Reverse transcriptase domain-containing protein</fullName>
    </submittedName>
</protein>
<dbReference type="PROSITE" id="PS50994">
    <property type="entry name" value="INTEGRASE"/>
    <property type="match status" value="1"/>
</dbReference>
<dbReference type="PANTHER" id="PTHR37984">
    <property type="entry name" value="PROTEIN CBG26694"/>
    <property type="match status" value="1"/>
</dbReference>
<proteinExistence type="predicted"/>
<sequence length="460" mass="52368">MVLPPPFELMCDASDFAIGAVLGQRHEKHFKPIHYASKTMNEAESHYTTTEKEMLAVVYAFKKFRSYLILNKSIVYTDHSALKYLFAKKDSKARLLRWVLLLQEFDFNVIDTKGAENLAADHLSRLENPYESVLDPKEINEKFPLETLNMVTFRGDSSTPWFADYANYHAGNFIVRGMSSQQKNKFFKDVKHYFWDDPFLFKICADQVIRRCVHDKEALDILEACHNGPTGGHHGANLTAKKVFDAGFFWPTIYKDAHELVKNCDSCQRQGKISQRDEMPQNSIQVCEIFDVWGIDFMGPFPSSRGNKYILVAVDYLSKWVEAKALPTNDARVVCKFLKSLFARFGAPRAIISDRGTHFCNDQFAKVMLKYGVTHRLSTAYHPQTSGQVEVSNRGLKRILERTVGENRASWSDKLDDALWAFRGPSVPLTKHLSGAPHTSSSTERHVIYRSSSSTKPTGP</sequence>
<dbReference type="InterPro" id="IPR043502">
    <property type="entry name" value="DNA/RNA_pol_sf"/>
</dbReference>
<dbReference type="Pfam" id="PF00665">
    <property type="entry name" value="rve"/>
    <property type="match status" value="1"/>
</dbReference>
<organism evidence="9 10">
    <name type="scientific">Tanacetum coccineum</name>
    <dbReference type="NCBI Taxonomy" id="301880"/>
    <lineage>
        <taxon>Eukaryota</taxon>
        <taxon>Viridiplantae</taxon>
        <taxon>Streptophyta</taxon>
        <taxon>Embryophyta</taxon>
        <taxon>Tracheophyta</taxon>
        <taxon>Spermatophyta</taxon>
        <taxon>Magnoliopsida</taxon>
        <taxon>eudicotyledons</taxon>
        <taxon>Gunneridae</taxon>
        <taxon>Pentapetalae</taxon>
        <taxon>asterids</taxon>
        <taxon>campanulids</taxon>
        <taxon>Asterales</taxon>
        <taxon>Asteraceae</taxon>
        <taxon>Asteroideae</taxon>
        <taxon>Anthemideae</taxon>
        <taxon>Anthemidinae</taxon>
        <taxon>Tanacetum</taxon>
    </lineage>
</organism>
<keyword evidence="4" id="KW-0255">Endonuclease</keyword>
<evidence type="ECO:0000256" key="5">
    <source>
        <dbReference type="ARBA" id="ARBA00022801"/>
    </source>
</evidence>
<dbReference type="InterPro" id="IPR041588">
    <property type="entry name" value="Integrase_H2C2"/>
</dbReference>
<evidence type="ECO:0000256" key="1">
    <source>
        <dbReference type="ARBA" id="ARBA00022679"/>
    </source>
</evidence>
<keyword evidence="6 9" id="KW-0695">RNA-directed DNA polymerase</keyword>
<dbReference type="PANTHER" id="PTHR37984:SF5">
    <property type="entry name" value="PROTEIN NYNRIN-LIKE"/>
    <property type="match status" value="1"/>
</dbReference>